<sequence length="252" mass="27242">MAHTHSELSSELTAAIKMDNIEEVQRLTHTSNTSMIELAAASNATKVMGYLISRGGEVSDCTMKALSDNSSWDTHRYLVECDAVDVNHHVPWIGDMISSAIQDGNAEHVKFLLDHGADPLLHRYDEAWTNLAGAASTGRADIVEMLLPYPWKQSGALPAAADEGHVEIVQLLLSHGFDINEVGIIVEDHELSRPKAGTALHKAVQRDDVVLIKVLLEAGADRGVKDGKGRTVDELAREKGNSRVLQVLGAAA</sequence>
<dbReference type="OrthoDB" id="4772757at2759"/>
<dbReference type="Pfam" id="PF12796">
    <property type="entry name" value="Ank_2"/>
    <property type="match status" value="1"/>
</dbReference>
<keyword evidence="1" id="KW-0677">Repeat</keyword>
<evidence type="ECO:0000256" key="3">
    <source>
        <dbReference type="PROSITE-ProRule" id="PRU00023"/>
    </source>
</evidence>
<protein>
    <submittedName>
        <fullName evidence="4">Uncharacterized protein</fullName>
    </submittedName>
</protein>
<dbReference type="Gene3D" id="1.25.40.20">
    <property type="entry name" value="Ankyrin repeat-containing domain"/>
    <property type="match status" value="2"/>
</dbReference>
<dbReference type="SMART" id="SM00248">
    <property type="entry name" value="ANK"/>
    <property type="match status" value="4"/>
</dbReference>
<dbReference type="AlphaFoldDB" id="A0A6H0XPD9"/>
<evidence type="ECO:0000256" key="2">
    <source>
        <dbReference type="ARBA" id="ARBA00023043"/>
    </source>
</evidence>
<dbReference type="SUPFAM" id="SSF48403">
    <property type="entry name" value="Ankyrin repeat"/>
    <property type="match status" value="1"/>
</dbReference>
<dbReference type="PROSITE" id="PS50297">
    <property type="entry name" value="ANK_REP_REGION"/>
    <property type="match status" value="2"/>
</dbReference>
<dbReference type="PANTHER" id="PTHR24171">
    <property type="entry name" value="ANKYRIN REPEAT DOMAIN-CONTAINING PROTEIN 39-RELATED"/>
    <property type="match status" value="1"/>
</dbReference>
<dbReference type="Pfam" id="PF00023">
    <property type="entry name" value="Ank"/>
    <property type="match status" value="1"/>
</dbReference>
<dbReference type="InterPro" id="IPR002110">
    <property type="entry name" value="Ankyrin_rpt"/>
</dbReference>
<name>A0A6H0XPD9_9PEZI</name>
<feature type="repeat" description="ANK" evidence="3">
    <location>
        <begin position="195"/>
        <end position="227"/>
    </location>
</feature>
<dbReference type="PROSITE" id="PS50088">
    <property type="entry name" value="ANK_REPEAT"/>
    <property type="match status" value="2"/>
</dbReference>
<dbReference type="EMBL" id="CP051139">
    <property type="protein sequence ID" value="QIW96582.1"/>
    <property type="molecule type" value="Genomic_DNA"/>
</dbReference>
<evidence type="ECO:0000313" key="5">
    <source>
        <dbReference type="Proteomes" id="UP000503462"/>
    </source>
</evidence>
<accession>A0A6H0XPD9</accession>
<dbReference type="InterPro" id="IPR036770">
    <property type="entry name" value="Ankyrin_rpt-contain_sf"/>
</dbReference>
<keyword evidence="5" id="KW-1185">Reference proteome</keyword>
<gene>
    <name evidence="4" type="ORF">AMS68_002100</name>
</gene>
<organism evidence="4 5">
    <name type="scientific">Peltaster fructicola</name>
    <dbReference type="NCBI Taxonomy" id="286661"/>
    <lineage>
        <taxon>Eukaryota</taxon>
        <taxon>Fungi</taxon>
        <taxon>Dikarya</taxon>
        <taxon>Ascomycota</taxon>
        <taxon>Pezizomycotina</taxon>
        <taxon>Dothideomycetes</taxon>
        <taxon>Dothideomycetes incertae sedis</taxon>
        <taxon>Peltaster</taxon>
    </lineage>
</organism>
<keyword evidence="2 3" id="KW-0040">ANK repeat</keyword>
<evidence type="ECO:0000313" key="4">
    <source>
        <dbReference type="EMBL" id="QIW96582.1"/>
    </source>
</evidence>
<proteinExistence type="predicted"/>
<reference evidence="4 5" key="1">
    <citation type="journal article" date="2016" name="Sci. Rep.">
        <title>Peltaster fructicola genome reveals evolution from an invasive phytopathogen to an ectophytic parasite.</title>
        <authorList>
            <person name="Xu C."/>
            <person name="Chen H."/>
            <person name="Gleason M.L."/>
            <person name="Xu J.R."/>
            <person name="Liu H."/>
            <person name="Zhang R."/>
            <person name="Sun G."/>
        </authorList>
    </citation>
    <scope>NUCLEOTIDE SEQUENCE [LARGE SCALE GENOMIC DNA]</scope>
    <source>
        <strain evidence="4 5">LNHT1506</strain>
    </source>
</reference>
<dbReference type="Proteomes" id="UP000503462">
    <property type="component" value="Chromosome 1"/>
</dbReference>
<evidence type="ECO:0000256" key="1">
    <source>
        <dbReference type="ARBA" id="ARBA00022737"/>
    </source>
</evidence>
<feature type="repeat" description="ANK" evidence="3">
    <location>
        <begin position="152"/>
        <end position="184"/>
    </location>
</feature>